<accession>A0ABN1R566</accession>
<reference evidence="6 7" key="1">
    <citation type="journal article" date="2019" name="Int. J. Syst. Evol. Microbiol.">
        <title>The Global Catalogue of Microorganisms (GCM) 10K type strain sequencing project: providing services to taxonomists for standard genome sequencing and annotation.</title>
        <authorList>
            <consortium name="The Broad Institute Genomics Platform"/>
            <consortium name="The Broad Institute Genome Sequencing Center for Infectious Disease"/>
            <person name="Wu L."/>
            <person name="Ma J."/>
        </authorList>
    </citation>
    <scope>NUCLEOTIDE SEQUENCE [LARGE SCALE GENOMIC DNA]</scope>
    <source>
        <strain evidence="6 7">JCM 11444</strain>
    </source>
</reference>
<dbReference type="InterPro" id="IPR011251">
    <property type="entry name" value="Luciferase-like_dom"/>
</dbReference>
<dbReference type="Gene3D" id="3.20.20.30">
    <property type="entry name" value="Luciferase-like domain"/>
    <property type="match status" value="1"/>
</dbReference>
<feature type="domain" description="Luciferase-like" evidence="5">
    <location>
        <begin position="10"/>
        <end position="183"/>
    </location>
</feature>
<keyword evidence="4" id="KW-0503">Monooxygenase</keyword>
<evidence type="ECO:0000256" key="4">
    <source>
        <dbReference type="ARBA" id="ARBA00023033"/>
    </source>
</evidence>
<dbReference type="EMBL" id="BAAAID010000072">
    <property type="protein sequence ID" value="GAA0952039.1"/>
    <property type="molecule type" value="Genomic_DNA"/>
</dbReference>
<dbReference type="Proteomes" id="UP001500418">
    <property type="component" value="Unassembled WGS sequence"/>
</dbReference>
<dbReference type="SUPFAM" id="SSF51679">
    <property type="entry name" value="Bacterial luciferase-like"/>
    <property type="match status" value="1"/>
</dbReference>
<evidence type="ECO:0000259" key="5">
    <source>
        <dbReference type="Pfam" id="PF00296"/>
    </source>
</evidence>
<comment type="caution">
    <text evidence="6">The sequence shown here is derived from an EMBL/GenBank/DDBJ whole genome shotgun (WGS) entry which is preliminary data.</text>
</comment>
<dbReference type="InterPro" id="IPR019923">
    <property type="entry name" value="Lucif-like_OxRdtase_MSMEG_2516"/>
</dbReference>
<gene>
    <name evidence="6" type="ORF">GCM10009575_076830</name>
</gene>
<evidence type="ECO:0000256" key="2">
    <source>
        <dbReference type="ARBA" id="ARBA00022643"/>
    </source>
</evidence>
<dbReference type="InterPro" id="IPR050172">
    <property type="entry name" value="SsuD_RutA_monooxygenase"/>
</dbReference>
<evidence type="ECO:0000256" key="1">
    <source>
        <dbReference type="ARBA" id="ARBA00022630"/>
    </source>
</evidence>
<organism evidence="6 7">
    <name type="scientific">Streptomyces rhizosphaericus</name>
    <dbReference type="NCBI Taxonomy" id="114699"/>
    <lineage>
        <taxon>Bacteria</taxon>
        <taxon>Bacillati</taxon>
        <taxon>Actinomycetota</taxon>
        <taxon>Actinomycetes</taxon>
        <taxon>Kitasatosporales</taxon>
        <taxon>Streptomycetaceae</taxon>
        <taxon>Streptomyces</taxon>
        <taxon>Streptomyces violaceusniger group</taxon>
    </lineage>
</organism>
<evidence type="ECO:0000256" key="3">
    <source>
        <dbReference type="ARBA" id="ARBA00023002"/>
    </source>
</evidence>
<dbReference type="NCBIfam" id="TIGR03621">
    <property type="entry name" value="F420_MSMEG_2516"/>
    <property type="match status" value="1"/>
</dbReference>
<dbReference type="PANTHER" id="PTHR42847:SF4">
    <property type="entry name" value="ALKANESULFONATE MONOOXYGENASE-RELATED"/>
    <property type="match status" value="1"/>
</dbReference>
<keyword evidence="2" id="KW-0288">FMN</keyword>
<evidence type="ECO:0000313" key="7">
    <source>
        <dbReference type="Proteomes" id="UP001500418"/>
    </source>
</evidence>
<sequence>MAPFPGRTWADSARELESLGYSTLFVPDHLDEGYGPITAMAMAAAATTTLRVAPAVLAADFRHPAVLARELASIDQLSQGRLEVGVGAGYQVRDYRCSGIPMASPGIRVDRLIEHVTVLKGLFSDGPLNYSGAHYRISELLGTPTPHRVGGPPILVAGGGRRVLTFAGAHADIVGVNPSLPSSTQRAASAPDALPPSIDRKLTWVREAAGARFDDLEIHGWLRFAGVVPDALGAAAELEHLFGAPATEVITSPIVLLGSVLQIVERLHERREQWGYTYFTIQQALAHEFAPVIARL</sequence>
<protein>
    <submittedName>
        <fullName evidence="6">TIGR03621 family F420-dependent LLM class oxidoreductase</fullName>
    </submittedName>
</protein>
<keyword evidence="7" id="KW-1185">Reference proteome</keyword>
<proteinExistence type="predicted"/>
<keyword evidence="3" id="KW-0560">Oxidoreductase</keyword>
<dbReference type="Pfam" id="PF00296">
    <property type="entry name" value="Bac_luciferase"/>
    <property type="match status" value="1"/>
</dbReference>
<dbReference type="InterPro" id="IPR036661">
    <property type="entry name" value="Luciferase-like_sf"/>
</dbReference>
<evidence type="ECO:0000313" key="6">
    <source>
        <dbReference type="EMBL" id="GAA0952039.1"/>
    </source>
</evidence>
<keyword evidence="1" id="KW-0285">Flavoprotein</keyword>
<dbReference type="PANTHER" id="PTHR42847">
    <property type="entry name" value="ALKANESULFONATE MONOOXYGENASE"/>
    <property type="match status" value="1"/>
</dbReference>
<name>A0ABN1R566_9ACTN</name>